<protein>
    <recommendedName>
        <fullName evidence="3">Inovirus Gp2 family protein</fullName>
    </recommendedName>
</protein>
<organism evidence="1 2">
    <name type="scientific">Escherichia coli</name>
    <dbReference type="NCBI Taxonomy" id="562"/>
    <lineage>
        <taxon>Bacteria</taxon>
        <taxon>Pseudomonadati</taxon>
        <taxon>Pseudomonadota</taxon>
        <taxon>Gammaproteobacteria</taxon>
        <taxon>Enterobacterales</taxon>
        <taxon>Enterobacteriaceae</taxon>
        <taxon>Escherichia</taxon>
    </lineage>
</organism>
<dbReference type="AlphaFoldDB" id="A0A376KKG4"/>
<evidence type="ECO:0008006" key="3">
    <source>
        <dbReference type="Google" id="ProtNLM"/>
    </source>
</evidence>
<proteinExistence type="predicted"/>
<dbReference type="EMBL" id="UFZQ01000001">
    <property type="protein sequence ID" value="STE82470.1"/>
    <property type="molecule type" value="Genomic_DNA"/>
</dbReference>
<evidence type="ECO:0000313" key="1">
    <source>
        <dbReference type="EMBL" id="STE82470.1"/>
    </source>
</evidence>
<accession>A0A376KKG4</accession>
<evidence type="ECO:0000313" key="2">
    <source>
        <dbReference type="Proteomes" id="UP000255460"/>
    </source>
</evidence>
<name>A0A376KKG4_ECOLX</name>
<sequence>MTYEYNPFWQQRIRETVLRALGCSSPSDGIAG</sequence>
<reference evidence="1 2" key="1">
    <citation type="submission" date="2018-06" db="EMBL/GenBank/DDBJ databases">
        <authorList>
            <consortium name="Pathogen Informatics"/>
            <person name="Doyle S."/>
        </authorList>
    </citation>
    <scope>NUCLEOTIDE SEQUENCE [LARGE SCALE GENOMIC DNA]</scope>
    <source>
        <strain evidence="1 2">NCTC10418</strain>
    </source>
</reference>
<dbReference type="Proteomes" id="UP000255460">
    <property type="component" value="Unassembled WGS sequence"/>
</dbReference>
<gene>
    <name evidence="1" type="ORF">NCTC10418_00091</name>
</gene>